<dbReference type="PROSITE" id="PS00178">
    <property type="entry name" value="AA_TRNA_LIGASE_I"/>
    <property type="match status" value="1"/>
</dbReference>
<dbReference type="SUPFAM" id="SSF52374">
    <property type="entry name" value="Nucleotidylyl transferase"/>
    <property type="match status" value="1"/>
</dbReference>
<comment type="caution">
    <text evidence="15">Lacks conserved residue(s) required for the propagation of feature annotation.</text>
</comment>
<dbReference type="SUPFAM" id="SSF50249">
    <property type="entry name" value="Nucleic acid-binding proteins"/>
    <property type="match status" value="1"/>
</dbReference>
<dbReference type="AlphaFoldDB" id="A0A8H2M8A8"/>
<accession>A0A8H2M8A8</accession>
<keyword evidence="11 15" id="KW-0694">RNA-binding</keyword>
<evidence type="ECO:0000256" key="15">
    <source>
        <dbReference type="HAMAP-Rule" id="MF_01228"/>
    </source>
</evidence>
<evidence type="ECO:0000256" key="3">
    <source>
        <dbReference type="ARBA" id="ARBA00011738"/>
    </source>
</evidence>
<dbReference type="Pfam" id="PF08264">
    <property type="entry name" value="Anticodon_1"/>
    <property type="match status" value="1"/>
</dbReference>
<evidence type="ECO:0000256" key="14">
    <source>
        <dbReference type="ARBA" id="ARBA00047364"/>
    </source>
</evidence>
<comment type="catalytic activity">
    <reaction evidence="14 15">
        <text>tRNA(Met) + L-methionine + ATP = L-methionyl-tRNA(Met) + AMP + diphosphate</text>
        <dbReference type="Rhea" id="RHEA:13481"/>
        <dbReference type="Rhea" id="RHEA-COMP:9667"/>
        <dbReference type="Rhea" id="RHEA-COMP:9698"/>
        <dbReference type="ChEBI" id="CHEBI:30616"/>
        <dbReference type="ChEBI" id="CHEBI:33019"/>
        <dbReference type="ChEBI" id="CHEBI:57844"/>
        <dbReference type="ChEBI" id="CHEBI:78442"/>
        <dbReference type="ChEBI" id="CHEBI:78530"/>
        <dbReference type="ChEBI" id="CHEBI:456215"/>
        <dbReference type="EC" id="6.1.1.10"/>
    </reaction>
</comment>
<dbReference type="CDD" id="cd07957">
    <property type="entry name" value="Anticodon_Ia_Met"/>
    <property type="match status" value="1"/>
</dbReference>
<evidence type="ECO:0000256" key="11">
    <source>
        <dbReference type="ARBA" id="ARBA00022884"/>
    </source>
</evidence>
<dbReference type="Gene3D" id="2.170.220.10">
    <property type="match status" value="1"/>
</dbReference>
<evidence type="ECO:0000256" key="5">
    <source>
        <dbReference type="ARBA" id="ARBA00022555"/>
    </source>
</evidence>
<dbReference type="InterPro" id="IPR033911">
    <property type="entry name" value="MetRS_core"/>
</dbReference>
<evidence type="ECO:0000256" key="12">
    <source>
        <dbReference type="ARBA" id="ARBA00022917"/>
    </source>
</evidence>
<dbReference type="InterPro" id="IPR012340">
    <property type="entry name" value="NA-bd_OB-fold"/>
</dbReference>
<keyword evidence="13 15" id="KW-0030">Aminoacyl-tRNA synthetase</keyword>
<evidence type="ECO:0000259" key="16">
    <source>
        <dbReference type="PROSITE" id="PS50886"/>
    </source>
</evidence>
<evidence type="ECO:0000256" key="4">
    <source>
        <dbReference type="ARBA" id="ARBA00022490"/>
    </source>
</evidence>
<dbReference type="NCBIfam" id="TIGR00398">
    <property type="entry name" value="metG"/>
    <property type="match status" value="1"/>
</dbReference>
<dbReference type="InterPro" id="IPR002547">
    <property type="entry name" value="tRNA-bd_dom"/>
</dbReference>
<dbReference type="EMBL" id="CAACYI010000001">
    <property type="protein sequence ID" value="VFB17058.1"/>
    <property type="molecule type" value="Genomic_DNA"/>
</dbReference>
<evidence type="ECO:0000256" key="6">
    <source>
        <dbReference type="ARBA" id="ARBA00022598"/>
    </source>
</evidence>
<dbReference type="NCBIfam" id="NF008900">
    <property type="entry name" value="PRK12267.1"/>
    <property type="match status" value="1"/>
</dbReference>
<dbReference type="RefSeq" id="WP_131749693.1">
    <property type="nucleotide sequence ID" value="NZ_CAACYI010000001.1"/>
</dbReference>
<dbReference type="GO" id="GO:0005524">
    <property type="term" value="F:ATP binding"/>
    <property type="evidence" value="ECO:0007669"/>
    <property type="project" value="UniProtKB-UniRule"/>
</dbReference>
<comment type="similarity">
    <text evidence="15">Belongs to the class-I aminoacyl-tRNA synthetase family. MetG type 2A subfamily.</text>
</comment>
<proteinExistence type="inferred from homology"/>
<dbReference type="GO" id="GO:0000049">
    <property type="term" value="F:tRNA binding"/>
    <property type="evidence" value="ECO:0007669"/>
    <property type="project" value="UniProtKB-UniRule"/>
</dbReference>
<feature type="short sequence motif" description="'KMSKS' region" evidence="15">
    <location>
        <begin position="300"/>
        <end position="304"/>
    </location>
</feature>
<dbReference type="FunFam" id="1.10.730.10:FF:000026">
    <property type="entry name" value="Methionine--tRNA ligase"/>
    <property type="match status" value="1"/>
</dbReference>
<dbReference type="FunFam" id="2.170.220.10:FF:000002">
    <property type="entry name" value="Methionine--tRNA ligase"/>
    <property type="match status" value="1"/>
</dbReference>
<dbReference type="Proteomes" id="UP000377798">
    <property type="component" value="Unassembled WGS sequence"/>
</dbReference>
<dbReference type="Gene3D" id="3.40.50.620">
    <property type="entry name" value="HUPs"/>
    <property type="match status" value="1"/>
</dbReference>
<dbReference type="SUPFAM" id="SSF47323">
    <property type="entry name" value="Anticodon-binding domain of a subclass of class I aminoacyl-tRNA synthetases"/>
    <property type="match status" value="1"/>
</dbReference>
<dbReference type="CDD" id="cd00814">
    <property type="entry name" value="MetRS_core"/>
    <property type="match status" value="1"/>
</dbReference>
<dbReference type="GO" id="GO:0005737">
    <property type="term" value="C:cytoplasm"/>
    <property type="evidence" value="ECO:0007669"/>
    <property type="project" value="UniProtKB-SubCell"/>
</dbReference>
<evidence type="ECO:0000256" key="13">
    <source>
        <dbReference type="ARBA" id="ARBA00023146"/>
    </source>
</evidence>
<evidence type="ECO:0000313" key="18">
    <source>
        <dbReference type="Proteomes" id="UP000377798"/>
    </source>
</evidence>
<dbReference type="PANTHER" id="PTHR43326:SF1">
    <property type="entry name" value="METHIONINE--TRNA LIGASE, MITOCHONDRIAL"/>
    <property type="match status" value="1"/>
</dbReference>
<evidence type="ECO:0000256" key="10">
    <source>
        <dbReference type="ARBA" id="ARBA00022840"/>
    </source>
</evidence>
<dbReference type="HAMAP" id="MF_01228">
    <property type="entry name" value="Met_tRNA_synth_type2"/>
    <property type="match status" value="1"/>
</dbReference>
<feature type="short sequence motif" description="'HIGH' region" evidence="15">
    <location>
        <begin position="15"/>
        <end position="25"/>
    </location>
</feature>
<dbReference type="InterPro" id="IPR004495">
    <property type="entry name" value="Met-tRNA-synth_bsu_C"/>
</dbReference>
<dbReference type="PANTHER" id="PTHR43326">
    <property type="entry name" value="METHIONYL-TRNA SYNTHETASE"/>
    <property type="match status" value="1"/>
</dbReference>
<feature type="domain" description="TRNA-binding" evidence="16">
    <location>
        <begin position="552"/>
        <end position="653"/>
    </location>
</feature>
<dbReference type="GO" id="GO:0004825">
    <property type="term" value="F:methionine-tRNA ligase activity"/>
    <property type="evidence" value="ECO:0007669"/>
    <property type="project" value="UniProtKB-UniRule"/>
</dbReference>
<dbReference type="InterPro" id="IPR013155">
    <property type="entry name" value="M/V/L/I-tRNA-synth_anticd-bd"/>
</dbReference>
<comment type="subcellular location">
    <subcellularLocation>
        <location evidence="2 15">Cytoplasm</location>
    </subcellularLocation>
</comment>
<evidence type="ECO:0000256" key="7">
    <source>
        <dbReference type="ARBA" id="ARBA00022723"/>
    </source>
</evidence>
<feature type="binding site" evidence="15">
    <location>
        <position position="130"/>
    </location>
    <ligand>
        <name>Zn(2+)</name>
        <dbReference type="ChEBI" id="CHEBI:29105"/>
    </ligand>
</feature>
<reference evidence="17 18" key="1">
    <citation type="submission" date="2019-02" db="EMBL/GenBank/DDBJ databases">
        <authorList>
            <consortium name="Pathogen Informatics"/>
        </authorList>
    </citation>
    <scope>NUCLEOTIDE SEQUENCE [LARGE SCALE GENOMIC DNA]</scope>
    <source>
        <strain evidence="17 18">3012STDY7089603</strain>
    </source>
</reference>
<dbReference type="InterPro" id="IPR032678">
    <property type="entry name" value="tRNA-synt_1_cat_dom"/>
</dbReference>
<protein>
    <recommendedName>
        <fullName evidence="15">Methionine--tRNA ligase</fullName>
        <ecNumber evidence="15">6.1.1.10</ecNumber>
    </recommendedName>
    <alternativeName>
        <fullName evidence="15">Methionyl-tRNA synthetase</fullName>
        <shortName evidence="15">MetRS</shortName>
    </alternativeName>
</protein>
<dbReference type="CDD" id="cd02800">
    <property type="entry name" value="tRNA_bind_EcMetRS_like"/>
    <property type="match status" value="1"/>
</dbReference>
<sequence length="653" mass="75450">MDKNKKPYYITTPIYYPSDNLHIGHTYCTVATDAVKKFKELQGYDVFFTTGTDEHGQKIQEKAREQGMEPKPYVDKIVKDIKDLWKKLDIRYDAFVRSTDEDHEKNVQELFQKLYDKGEIYKGEYEGYYCTPCESFWTENQLGEDHVCPDCGRPTHRQKEESYFFRLSKYRDRLLKLYEDHPEFIEPDFRKKEMVNNFLKEGLEDLSVTRSSFDWGVPVPFDDNHVIYVWIDALSCYLTGIGYGKDPETFNRYWPAQVHFVGKEIMRFHVIIWPALLMALDLPLPEKVFGHGWILFNNDKMSKSKGNIVYPEPIIDRYGVDALKYFLLREFSFGNDGSFETDKFLKRLNSDLANDLGNLVSRTVSMIEKYFGQIPEAGQPGKYSKELEEMALAMADKNQKAMDHFQFSTALEDIWTLIRRCNKYVDETTPWILAKEGRMEELGTVLYHLAEALRIVSILIYPTMEHTALEIRNQLGIQGEIKLEDAKVWGLTPTGVPIQKGKIIFPRLDVEEEMQALSKAHEDLIAKRKLAHGQAPSQEAEKTGKGEVSLEDFEKLEIKLAKVVSVEDHPNADRLYLLHLKIGEEERTIVTNVKDRYKPQDLEGKKILVLTNLKPHKFRGIESQGMLLAAEDQDGNLSIATTLEDIKDGAVIS</sequence>
<keyword evidence="18" id="KW-1185">Reference proteome</keyword>
<comment type="subunit">
    <text evidence="3 15">Homodimer.</text>
</comment>
<dbReference type="InterPro" id="IPR001412">
    <property type="entry name" value="aa-tRNA-synth_I_CS"/>
</dbReference>
<name>A0A8H2M8A8_9FIRM</name>
<evidence type="ECO:0000256" key="1">
    <source>
        <dbReference type="ARBA" id="ARBA00003314"/>
    </source>
</evidence>
<dbReference type="GO" id="GO:0046872">
    <property type="term" value="F:metal ion binding"/>
    <property type="evidence" value="ECO:0007669"/>
    <property type="project" value="UniProtKB-KW"/>
</dbReference>
<keyword evidence="12 15" id="KW-0648">Protein biosynthesis</keyword>
<keyword evidence="10 15" id="KW-0067">ATP-binding</keyword>
<dbReference type="PROSITE" id="PS50886">
    <property type="entry name" value="TRBD"/>
    <property type="match status" value="1"/>
</dbReference>
<comment type="caution">
    <text evidence="17">The sequence shown here is derived from an EMBL/GenBank/DDBJ whole genome shotgun (WGS) entry which is preliminary data.</text>
</comment>
<dbReference type="Pfam" id="PF01588">
    <property type="entry name" value="tRNA_bind"/>
    <property type="match status" value="1"/>
</dbReference>
<keyword evidence="9 15" id="KW-0862">Zinc</keyword>
<comment type="function">
    <text evidence="1 15">Is required not only for elongation of protein synthesis but also for the initiation of all mRNA translation through initiator tRNA(fMet) aminoacylation.</text>
</comment>
<dbReference type="Pfam" id="PF09334">
    <property type="entry name" value="tRNA-synt_1g"/>
    <property type="match status" value="1"/>
</dbReference>
<dbReference type="InterPro" id="IPR041872">
    <property type="entry name" value="Anticodon_Met"/>
</dbReference>
<dbReference type="InterPro" id="IPR023457">
    <property type="entry name" value="Met-tRNA_synth_2"/>
</dbReference>
<keyword evidence="6 15" id="KW-0436">Ligase</keyword>
<keyword evidence="7 15" id="KW-0479">Metal-binding</keyword>
<dbReference type="Pfam" id="PF01406">
    <property type="entry name" value="tRNA-synt_1e"/>
    <property type="match status" value="1"/>
</dbReference>
<keyword evidence="4 15" id="KW-0963">Cytoplasm</keyword>
<keyword evidence="8 15" id="KW-0547">Nucleotide-binding</keyword>
<dbReference type="PRINTS" id="PR01041">
    <property type="entry name" value="TRNASYNTHMET"/>
</dbReference>
<feature type="binding site" evidence="15">
    <location>
        <position position="133"/>
    </location>
    <ligand>
        <name>Zn(2+)</name>
        <dbReference type="ChEBI" id="CHEBI:29105"/>
    </ligand>
</feature>
<evidence type="ECO:0000256" key="2">
    <source>
        <dbReference type="ARBA" id="ARBA00004496"/>
    </source>
</evidence>
<dbReference type="GO" id="GO:0006431">
    <property type="term" value="P:methionyl-tRNA aminoacylation"/>
    <property type="evidence" value="ECO:0007669"/>
    <property type="project" value="UniProtKB-UniRule"/>
</dbReference>
<feature type="binding site" evidence="15">
    <location>
        <position position="148"/>
    </location>
    <ligand>
        <name>Zn(2+)</name>
        <dbReference type="ChEBI" id="CHEBI:29105"/>
    </ligand>
</feature>
<evidence type="ECO:0000256" key="9">
    <source>
        <dbReference type="ARBA" id="ARBA00022833"/>
    </source>
</evidence>
<dbReference type="InterPro" id="IPR014729">
    <property type="entry name" value="Rossmann-like_a/b/a_fold"/>
</dbReference>
<feature type="binding site" evidence="15">
    <location>
        <position position="151"/>
    </location>
    <ligand>
        <name>Zn(2+)</name>
        <dbReference type="ChEBI" id="CHEBI:29105"/>
    </ligand>
</feature>
<evidence type="ECO:0000313" key="17">
    <source>
        <dbReference type="EMBL" id="VFB17058.1"/>
    </source>
</evidence>
<dbReference type="InterPro" id="IPR014758">
    <property type="entry name" value="Met-tRNA_synth"/>
</dbReference>
<evidence type="ECO:0000256" key="8">
    <source>
        <dbReference type="ARBA" id="ARBA00022741"/>
    </source>
</evidence>
<gene>
    <name evidence="17" type="primary">metG_2</name>
    <name evidence="15" type="synonym">metG</name>
    <name evidence="17" type="ORF">NCTC13150_01641</name>
</gene>
<dbReference type="Gene3D" id="2.40.50.140">
    <property type="entry name" value="Nucleic acid-binding proteins"/>
    <property type="match status" value="1"/>
</dbReference>
<organism evidence="17 18">
    <name type="scientific">Urinicoccus massiliensis</name>
    <dbReference type="NCBI Taxonomy" id="1723382"/>
    <lineage>
        <taxon>Bacteria</taxon>
        <taxon>Bacillati</taxon>
        <taxon>Bacillota</taxon>
        <taxon>Tissierellia</taxon>
        <taxon>Tissierellales</taxon>
        <taxon>Peptoniphilaceae</taxon>
        <taxon>Urinicoccus</taxon>
    </lineage>
</organism>
<comment type="cofactor">
    <cofactor evidence="15">
        <name>Zn(2+)</name>
        <dbReference type="ChEBI" id="CHEBI:29105"/>
    </cofactor>
    <text evidence="15">Binds 1 zinc ion per subunit.</text>
</comment>
<dbReference type="InterPro" id="IPR015413">
    <property type="entry name" value="Methionyl/Leucyl_tRNA_Synth"/>
</dbReference>
<keyword evidence="5 15" id="KW-0820">tRNA-binding</keyword>
<dbReference type="Gene3D" id="1.10.730.10">
    <property type="entry name" value="Isoleucyl-tRNA Synthetase, Domain 1"/>
    <property type="match status" value="1"/>
</dbReference>
<dbReference type="InterPro" id="IPR009080">
    <property type="entry name" value="tRNAsynth_Ia_anticodon-bd"/>
</dbReference>
<dbReference type="EC" id="6.1.1.10" evidence="15"/>